<dbReference type="Gene3D" id="1.10.10.60">
    <property type="entry name" value="Homeodomain-like"/>
    <property type="match status" value="1"/>
</dbReference>
<evidence type="ECO:0000313" key="6">
    <source>
        <dbReference type="Proteomes" id="UP000032352"/>
    </source>
</evidence>
<keyword evidence="1" id="KW-0805">Transcription regulation</keyword>
<accession>A0AAF0C738</accession>
<feature type="domain" description="HTH araC/xylS-type" evidence="4">
    <location>
        <begin position="42"/>
        <end position="140"/>
    </location>
</feature>
<evidence type="ECO:0000259" key="4">
    <source>
        <dbReference type="PROSITE" id="PS01124"/>
    </source>
</evidence>
<dbReference type="InterPro" id="IPR020449">
    <property type="entry name" value="Tscrpt_reg_AraC-type_HTH"/>
</dbReference>
<dbReference type="AlphaFoldDB" id="A0AAF0C738"/>
<evidence type="ECO:0000256" key="2">
    <source>
        <dbReference type="ARBA" id="ARBA00023125"/>
    </source>
</evidence>
<dbReference type="PROSITE" id="PS01124">
    <property type="entry name" value="HTH_ARAC_FAMILY_2"/>
    <property type="match status" value="1"/>
</dbReference>
<gene>
    <name evidence="5" type="ORF">SG34_015985</name>
</gene>
<evidence type="ECO:0000313" key="5">
    <source>
        <dbReference type="EMBL" id="WDE02941.1"/>
    </source>
</evidence>
<dbReference type="Proteomes" id="UP000032352">
    <property type="component" value="Chromosome"/>
</dbReference>
<reference evidence="5 6" key="2">
    <citation type="journal article" date="2022" name="Mar. Drugs">
        <title>Bioassay-Guided Fractionation Leads to the Detection of Cholic Acid Generated by the Rare Thalassomonas sp.</title>
        <authorList>
            <person name="Pheiffer F."/>
            <person name="Schneider Y.K."/>
            <person name="Hansen E.H."/>
            <person name="Andersen J.H."/>
            <person name="Isaksson J."/>
            <person name="Busche T."/>
            <person name="R C."/>
            <person name="Kalinowski J."/>
            <person name="Zyl L.V."/>
            <person name="Trindade M."/>
        </authorList>
    </citation>
    <scope>NUCLEOTIDE SEQUENCE [LARGE SCALE GENOMIC DNA]</scope>
    <source>
        <strain evidence="5 6">XOM25</strain>
    </source>
</reference>
<dbReference type="GO" id="GO:0043565">
    <property type="term" value="F:sequence-specific DNA binding"/>
    <property type="evidence" value="ECO:0007669"/>
    <property type="project" value="InterPro"/>
</dbReference>
<dbReference type="PANTHER" id="PTHR43280:SF2">
    <property type="entry name" value="HTH-TYPE TRANSCRIPTIONAL REGULATOR EXSA"/>
    <property type="match status" value="1"/>
</dbReference>
<dbReference type="GO" id="GO:0003700">
    <property type="term" value="F:DNA-binding transcription factor activity"/>
    <property type="evidence" value="ECO:0007669"/>
    <property type="project" value="InterPro"/>
</dbReference>
<proteinExistence type="predicted"/>
<evidence type="ECO:0000256" key="3">
    <source>
        <dbReference type="ARBA" id="ARBA00023163"/>
    </source>
</evidence>
<dbReference type="EMBL" id="CP059733">
    <property type="protein sequence ID" value="WDE02941.1"/>
    <property type="molecule type" value="Genomic_DNA"/>
</dbReference>
<dbReference type="InterPro" id="IPR018060">
    <property type="entry name" value="HTH_AraC"/>
</dbReference>
<name>A0AAF0C738_9GAMM</name>
<dbReference type="Pfam" id="PF12833">
    <property type="entry name" value="HTH_18"/>
    <property type="match status" value="1"/>
</dbReference>
<reference evidence="5 6" key="1">
    <citation type="journal article" date="2015" name="Genome Announc.">
        <title>Draft Genome Sequences of Marine Isolates of Thalassomonas viridans and Thalassomonas actiniarum.</title>
        <authorList>
            <person name="Olonade I."/>
            <person name="van Zyl L.J."/>
            <person name="Trindade M."/>
        </authorList>
    </citation>
    <scope>NUCLEOTIDE SEQUENCE [LARGE SCALE GENOMIC DNA]</scope>
    <source>
        <strain evidence="5 6">XOM25</strain>
    </source>
</reference>
<dbReference type="SUPFAM" id="SSF46689">
    <property type="entry name" value="Homeodomain-like"/>
    <property type="match status" value="1"/>
</dbReference>
<dbReference type="KEGG" id="tvd:SG34_015985"/>
<keyword evidence="3" id="KW-0804">Transcription</keyword>
<protein>
    <submittedName>
        <fullName evidence="5">Helix-turn-helix transcriptional regulator</fullName>
    </submittedName>
</protein>
<dbReference type="InterPro" id="IPR009057">
    <property type="entry name" value="Homeodomain-like_sf"/>
</dbReference>
<dbReference type="SMART" id="SM00342">
    <property type="entry name" value="HTH_ARAC"/>
    <property type="match status" value="1"/>
</dbReference>
<sequence>MTSAEQLLRFNESIRTEPVLPFTIAPVKPADKLTAKELFFIHKLDKITGEHHHDLLFNSTTAAKLLATSNRQLHRKLSELFGKNFTQYLCHYRLARALPLLKTGLQVVLICEMVGFSSASYFAKCFKKAYALTPKQFQQGKH</sequence>
<dbReference type="RefSeq" id="WP_044841605.1">
    <property type="nucleotide sequence ID" value="NZ_CP059733.1"/>
</dbReference>
<evidence type="ECO:0000256" key="1">
    <source>
        <dbReference type="ARBA" id="ARBA00023015"/>
    </source>
</evidence>
<keyword evidence="6" id="KW-1185">Reference proteome</keyword>
<dbReference type="PANTHER" id="PTHR43280">
    <property type="entry name" value="ARAC-FAMILY TRANSCRIPTIONAL REGULATOR"/>
    <property type="match status" value="1"/>
</dbReference>
<organism evidence="5 6">
    <name type="scientific">Thalassomonas viridans</name>
    <dbReference type="NCBI Taxonomy" id="137584"/>
    <lineage>
        <taxon>Bacteria</taxon>
        <taxon>Pseudomonadati</taxon>
        <taxon>Pseudomonadota</taxon>
        <taxon>Gammaproteobacteria</taxon>
        <taxon>Alteromonadales</taxon>
        <taxon>Colwelliaceae</taxon>
        <taxon>Thalassomonas</taxon>
    </lineage>
</organism>
<dbReference type="PRINTS" id="PR00032">
    <property type="entry name" value="HTHARAC"/>
</dbReference>
<keyword evidence="2" id="KW-0238">DNA-binding</keyword>